<feature type="region of interest" description="Disordered" evidence="6">
    <location>
        <begin position="272"/>
        <end position="311"/>
    </location>
</feature>
<evidence type="ECO:0000256" key="1">
    <source>
        <dbReference type="ARBA" id="ARBA00004613"/>
    </source>
</evidence>
<dbReference type="GO" id="GO:0005615">
    <property type="term" value="C:extracellular space"/>
    <property type="evidence" value="ECO:0007669"/>
    <property type="project" value="TreeGrafter"/>
</dbReference>
<dbReference type="PANTHER" id="PTHR10083:SF376">
    <property type="entry name" value="SERINE PEPTIDASE INHIBITOR, KUNITZ TYPE, 3"/>
    <property type="match status" value="1"/>
</dbReference>
<name>A0AAV4EZK5_9GAST</name>
<dbReference type="Proteomes" id="UP000762676">
    <property type="component" value="Unassembled WGS sequence"/>
</dbReference>
<feature type="domain" description="BPTI/Kunitz inhibitor" evidence="8">
    <location>
        <begin position="76"/>
        <end position="129"/>
    </location>
</feature>
<evidence type="ECO:0000256" key="5">
    <source>
        <dbReference type="ARBA" id="ARBA00023157"/>
    </source>
</evidence>
<dbReference type="FunFam" id="4.10.410.10:FF:000021">
    <property type="entry name" value="Serine protease inhibitor, putative"/>
    <property type="match status" value="2"/>
</dbReference>
<comment type="caution">
    <text evidence="9">The sequence shown here is derived from an EMBL/GenBank/DDBJ whole genome shotgun (WGS) entry which is preliminary data.</text>
</comment>
<gene>
    <name evidence="9" type="ORF">ElyMa_005561100</name>
</gene>
<accession>A0AAV4EZK5</accession>
<proteinExistence type="predicted"/>
<feature type="domain" description="BPTI/Kunitz inhibitor" evidence="8">
    <location>
        <begin position="134"/>
        <end position="184"/>
    </location>
</feature>
<keyword evidence="10" id="KW-1185">Reference proteome</keyword>
<dbReference type="PROSITE" id="PS00280">
    <property type="entry name" value="BPTI_KUNITZ_1"/>
    <property type="match status" value="4"/>
</dbReference>
<feature type="region of interest" description="Disordered" evidence="6">
    <location>
        <begin position="419"/>
        <end position="457"/>
    </location>
</feature>
<evidence type="ECO:0000256" key="7">
    <source>
        <dbReference type="SAM" id="SignalP"/>
    </source>
</evidence>
<feature type="compositionally biased region" description="Low complexity" evidence="6">
    <location>
        <begin position="299"/>
        <end position="310"/>
    </location>
</feature>
<dbReference type="SUPFAM" id="SSF57362">
    <property type="entry name" value="BPTI-like"/>
    <property type="match status" value="5"/>
</dbReference>
<feature type="domain" description="BPTI/Kunitz inhibitor" evidence="8">
    <location>
        <begin position="474"/>
        <end position="524"/>
    </location>
</feature>
<feature type="domain" description="BPTI/Kunitz inhibitor" evidence="8">
    <location>
        <begin position="24"/>
        <end position="74"/>
    </location>
</feature>
<evidence type="ECO:0000259" key="8">
    <source>
        <dbReference type="PROSITE" id="PS50279"/>
    </source>
</evidence>
<dbReference type="Gene3D" id="4.10.410.10">
    <property type="entry name" value="Pancreatic trypsin inhibitor Kunitz domain"/>
    <property type="match status" value="5"/>
</dbReference>
<dbReference type="GO" id="GO:0004867">
    <property type="term" value="F:serine-type endopeptidase inhibitor activity"/>
    <property type="evidence" value="ECO:0007669"/>
    <property type="project" value="UniProtKB-KW"/>
</dbReference>
<dbReference type="PROSITE" id="PS50279">
    <property type="entry name" value="BPTI_KUNITZ_2"/>
    <property type="match status" value="5"/>
</dbReference>
<feature type="region of interest" description="Disordered" evidence="6">
    <location>
        <begin position="186"/>
        <end position="217"/>
    </location>
</feature>
<evidence type="ECO:0000256" key="4">
    <source>
        <dbReference type="ARBA" id="ARBA00022900"/>
    </source>
</evidence>
<feature type="chain" id="PRO_5043719184" evidence="7">
    <location>
        <begin position="19"/>
        <end position="631"/>
    </location>
</feature>
<dbReference type="SMART" id="SM00131">
    <property type="entry name" value="KU"/>
    <property type="match status" value="5"/>
</dbReference>
<evidence type="ECO:0000256" key="3">
    <source>
        <dbReference type="ARBA" id="ARBA00022690"/>
    </source>
</evidence>
<keyword evidence="4" id="KW-0722">Serine protease inhibitor</keyword>
<dbReference type="InterPro" id="IPR050098">
    <property type="entry name" value="TFPI/VKTCI-like"/>
</dbReference>
<keyword evidence="2" id="KW-0964">Secreted</keyword>
<protein>
    <submittedName>
        <fullName evidence="9">Tissue factor pathway inhibitor</fullName>
    </submittedName>
</protein>
<dbReference type="AlphaFoldDB" id="A0AAV4EZK5"/>
<feature type="domain" description="BPTI/Kunitz inhibitor" evidence="8">
    <location>
        <begin position="221"/>
        <end position="271"/>
    </location>
</feature>
<organism evidence="9 10">
    <name type="scientific">Elysia marginata</name>
    <dbReference type="NCBI Taxonomy" id="1093978"/>
    <lineage>
        <taxon>Eukaryota</taxon>
        <taxon>Metazoa</taxon>
        <taxon>Spiralia</taxon>
        <taxon>Lophotrochozoa</taxon>
        <taxon>Mollusca</taxon>
        <taxon>Gastropoda</taxon>
        <taxon>Heterobranchia</taxon>
        <taxon>Euthyneura</taxon>
        <taxon>Panpulmonata</taxon>
        <taxon>Sacoglossa</taxon>
        <taxon>Placobranchoidea</taxon>
        <taxon>Plakobranchidae</taxon>
        <taxon>Elysia</taxon>
    </lineage>
</organism>
<dbReference type="Pfam" id="PF00014">
    <property type="entry name" value="Kunitz_BPTI"/>
    <property type="match status" value="5"/>
</dbReference>
<evidence type="ECO:0000256" key="6">
    <source>
        <dbReference type="SAM" id="MobiDB-lite"/>
    </source>
</evidence>
<keyword evidence="5" id="KW-1015">Disulfide bond</keyword>
<evidence type="ECO:0000256" key="2">
    <source>
        <dbReference type="ARBA" id="ARBA00022525"/>
    </source>
</evidence>
<dbReference type="PANTHER" id="PTHR10083">
    <property type="entry name" value="KUNITZ-TYPE PROTEASE INHIBITOR-RELATED"/>
    <property type="match status" value="1"/>
</dbReference>
<dbReference type="CDD" id="cd00109">
    <property type="entry name" value="Kunitz-type"/>
    <property type="match status" value="4"/>
</dbReference>
<dbReference type="InterPro" id="IPR020901">
    <property type="entry name" value="Prtase_inh_Kunz-CS"/>
</dbReference>
<comment type="subcellular location">
    <subcellularLocation>
        <location evidence="1">Secreted</location>
    </subcellularLocation>
</comment>
<dbReference type="InterPro" id="IPR002223">
    <property type="entry name" value="Kunitz_BPTI"/>
</dbReference>
<reference evidence="9 10" key="1">
    <citation type="journal article" date="2021" name="Elife">
        <title>Chloroplast acquisition without the gene transfer in kleptoplastic sea slugs, Plakobranchus ocellatus.</title>
        <authorList>
            <person name="Maeda T."/>
            <person name="Takahashi S."/>
            <person name="Yoshida T."/>
            <person name="Shimamura S."/>
            <person name="Takaki Y."/>
            <person name="Nagai Y."/>
            <person name="Toyoda A."/>
            <person name="Suzuki Y."/>
            <person name="Arimoto A."/>
            <person name="Ishii H."/>
            <person name="Satoh N."/>
            <person name="Nishiyama T."/>
            <person name="Hasebe M."/>
            <person name="Maruyama T."/>
            <person name="Minagawa J."/>
            <person name="Obokata J."/>
            <person name="Shigenobu S."/>
        </authorList>
    </citation>
    <scope>NUCLEOTIDE SEQUENCE [LARGE SCALE GENOMIC DNA]</scope>
</reference>
<dbReference type="PRINTS" id="PR00759">
    <property type="entry name" value="BASICPTASE"/>
</dbReference>
<sequence length="631" mass="69406">MFLVTAIVSTLLYLSVNGQQPNFCRLPSETGNCRAAIPRYFYDTAVGKCRQFTYGGCGGNANNFATLAACRATCTCTLAISSSSTYCNSRSRRRYAYVADAGTCRRFRYSGCDGNGNNFQSRSQCNNACATAKCYLPSETGRCRAAFQRYFYNPKTEQCEVFIWGGCGGNTNNFRSERECEEQCASRISPDPTGNTPPPSPNQEGGGTGESTGSSNVSRECLLPKVVGRCRAAFPRYFYNRDTRSCERFVYGGCSGNANNFRTLRACQARCTSGSSSANRRQRGPFRNGRPLNSTDLPADSTASIDSTASRIGPTTSVNKALLDTINPGTTTIKYTTEEKTASSEIPTQQITSDDVYQDHFILNQSIHVTPLTTAMGTTTTVARNVTSAQEYTPAHQYTTPSSTRKQLKEATTSVSKFMIDDDHPDNKTSGVQSTSSKTISDHKSLGDETTSTDTKGATIKDTNYEENNMEEICQLPKPFGPCESNITIFAFRWASGRCKPFVYGGCQGNANVFPDRVSCMRACKKIWNERSNIKNQTGKATTKSQEPILSRITSPSPAVLPWFPSLGLSLNLLGDRRRQIIRYVMRSNSIDKHLDMKLFRKYAYGLRGRGKKNKTMEIGGSLQEDQMGEG</sequence>
<evidence type="ECO:0000313" key="9">
    <source>
        <dbReference type="EMBL" id="GFR66508.1"/>
    </source>
</evidence>
<evidence type="ECO:0000313" key="10">
    <source>
        <dbReference type="Proteomes" id="UP000762676"/>
    </source>
</evidence>
<dbReference type="EMBL" id="BMAT01011087">
    <property type="protein sequence ID" value="GFR66508.1"/>
    <property type="molecule type" value="Genomic_DNA"/>
</dbReference>
<feature type="compositionally biased region" description="Polar residues" evidence="6">
    <location>
        <begin position="428"/>
        <end position="439"/>
    </location>
</feature>
<keyword evidence="3" id="KW-0646">Protease inhibitor</keyword>
<dbReference type="InterPro" id="IPR036880">
    <property type="entry name" value="Kunitz_BPTI_sf"/>
</dbReference>
<feature type="signal peptide" evidence="7">
    <location>
        <begin position="1"/>
        <end position="18"/>
    </location>
</feature>
<keyword evidence="7" id="KW-0732">Signal</keyword>